<dbReference type="SUPFAM" id="SSF53092">
    <property type="entry name" value="Creatinase/prolidase N-terminal domain"/>
    <property type="match status" value="1"/>
</dbReference>
<dbReference type="SUPFAM" id="SSF55920">
    <property type="entry name" value="Creatinase/aminopeptidase"/>
    <property type="match status" value="1"/>
</dbReference>
<dbReference type="OrthoDB" id="9995434at2759"/>
<dbReference type="Pfam" id="PF16189">
    <property type="entry name" value="Creatinase_N_2"/>
    <property type="match status" value="1"/>
</dbReference>
<dbReference type="CDD" id="cd01085">
    <property type="entry name" value="APP"/>
    <property type="match status" value="1"/>
</dbReference>
<dbReference type="Gene3D" id="3.90.230.10">
    <property type="entry name" value="Creatinase/methionine aminopeptidase superfamily"/>
    <property type="match status" value="1"/>
</dbReference>
<feature type="domain" description="Creatinase N-terminal" evidence="7">
    <location>
        <begin position="72"/>
        <end position="194"/>
    </location>
</feature>
<dbReference type="InterPro" id="IPR000587">
    <property type="entry name" value="Creatinase_N"/>
</dbReference>
<keyword evidence="4" id="KW-0378">Hydrolase</keyword>
<evidence type="ECO:0000256" key="2">
    <source>
        <dbReference type="ARBA" id="ARBA00008766"/>
    </source>
</evidence>
<evidence type="ECO:0000259" key="6">
    <source>
        <dbReference type="Pfam" id="PF00557"/>
    </source>
</evidence>
<dbReference type="FunFam" id="3.40.350.10:FF:000003">
    <property type="entry name" value="Xaa-pro aminopeptidase P"/>
    <property type="match status" value="1"/>
</dbReference>
<protein>
    <submittedName>
        <fullName evidence="9">Xaa-Pro aminopeptidase</fullName>
    </submittedName>
</protein>
<feature type="domain" description="Peptidase M24 C-terminal" evidence="8">
    <location>
        <begin position="647"/>
        <end position="703"/>
    </location>
</feature>
<keyword evidence="9" id="KW-0031">Aminopeptidase</keyword>
<dbReference type="InterPro" id="IPR029149">
    <property type="entry name" value="Creatin/AminoP/Spt16_N"/>
</dbReference>
<keyword evidence="3" id="KW-0479">Metal-binding</keyword>
<keyword evidence="10" id="KW-1185">Reference proteome</keyword>
<proteinExistence type="inferred from homology"/>
<dbReference type="GO" id="GO:0046872">
    <property type="term" value="F:metal ion binding"/>
    <property type="evidence" value="ECO:0007669"/>
    <property type="project" value="UniProtKB-KW"/>
</dbReference>
<dbReference type="InterPro" id="IPR036005">
    <property type="entry name" value="Creatinase/aminopeptidase-like"/>
</dbReference>
<keyword evidence="5" id="KW-0464">Manganese</keyword>
<comment type="similarity">
    <text evidence="2">Belongs to the peptidase M24B family.</text>
</comment>
<dbReference type="InterPro" id="IPR032416">
    <property type="entry name" value="Peptidase_M24_C"/>
</dbReference>
<evidence type="ECO:0000313" key="10">
    <source>
        <dbReference type="Proteomes" id="UP000054845"/>
    </source>
</evidence>
<reference evidence="9 10" key="1">
    <citation type="submission" date="2014-09" db="EMBL/GenBank/DDBJ databases">
        <authorList>
            <person name="Magalhaes I.L.F."/>
            <person name="Oliveira U."/>
            <person name="Santos F.R."/>
            <person name="Vidigal T.H.D.A."/>
            <person name="Brescovit A.D."/>
            <person name="Santos A.J."/>
        </authorList>
    </citation>
    <scope>NUCLEOTIDE SEQUENCE [LARGE SCALE GENOMIC DNA]</scope>
</reference>
<dbReference type="STRING" id="401625.A0A0P1BRJ6"/>
<sequence length="704" mass="77334">MASCLSSLRSFVGRGADEKYTFDDGRSSSASTLVEDKASLSLSEPSKYGTLKVDNDVLRSKRCSSRDTKTQLDALRRVMKEEGIQAYIIPSEDAHGSEYTAKTDERRAFISGFTGSTGIAIVTLDGAHLFTDGRYHVQAQEQLDSNWTLHKVGVYGVADWADWLVDEASKEAVAVGVDATLVPFTTLAALFPRLTSRNSSLQFPTRNLVDEVWSSRPPPNLTHIYAHPLKYAGVTAGDKLTRVVEWLKSKGAAGDGKNFPEGSAFFTAELDQIAWLLNLRGASIPGSPLFPAYLVVSSKSSEPVRGYLATLFVSSLLLLPGSDVRKYVESLGVEVKDYADVFPWLLQGRWQGGEQPSNVDSDARARPTLVAGEKVSYAVVNAVGEHRVDLLPSTPIAIWKACKNEAELAGMRAAYLRDGASWARWAAWLEEAVRRRHRKVDEWQAAQQLRSVREKDPLYAGFDAYPSISASAEDAALPHFETPEDGSARVIDRLTPYLMDSGGQYFDGTIDTTRTVHFGKPTSEQKRAFTRVLQGHIAIQQAVFPRGTTGATLDCLARQPLWRDGYNYLHGTGHGIGAFGNVHEGPQGFSQSSGGALIPVPLQEGMCISDEPGHYEAGKGGFGIRTESILIVKQAKTHRGFGGEDSWLEFENITQVPIARNLVEHQLLTPNEQAWLTEHNDKVKRNVLPLVADDKRAIKWLQSQ</sequence>
<organism evidence="9 10">
    <name type="scientific">Ceraceosorus bombacis</name>
    <dbReference type="NCBI Taxonomy" id="401625"/>
    <lineage>
        <taxon>Eukaryota</taxon>
        <taxon>Fungi</taxon>
        <taxon>Dikarya</taxon>
        <taxon>Basidiomycota</taxon>
        <taxon>Ustilaginomycotina</taxon>
        <taxon>Exobasidiomycetes</taxon>
        <taxon>Ceraceosorales</taxon>
        <taxon>Ceraceosoraceae</taxon>
        <taxon>Ceraceosorus</taxon>
    </lineage>
</organism>
<dbReference type="Pfam" id="PF01321">
    <property type="entry name" value="Creatinase_N"/>
    <property type="match status" value="1"/>
</dbReference>
<dbReference type="InterPro" id="IPR050422">
    <property type="entry name" value="X-Pro_aminopeptidase_P"/>
</dbReference>
<dbReference type="InterPro" id="IPR000994">
    <property type="entry name" value="Pept_M24"/>
</dbReference>
<evidence type="ECO:0000256" key="1">
    <source>
        <dbReference type="ARBA" id="ARBA00001936"/>
    </source>
</evidence>
<dbReference type="PANTHER" id="PTHR43763">
    <property type="entry name" value="XAA-PRO AMINOPEPTIDASE 1"/>
    <property type="match status" value="1"/>
</dbReference>
<dbReference type="GO" id="GO:0070006">
    <property type="term" value="F:metalloaminopeptidase activity"/>
    <property type="evidence" value="ECO:0007669"/>
    <property type="project" value="InterPro"/>
</dbReference>
<evidence type="ECO:0000256" key="3">
    <source>
        <dbReference type="ARBA" id="ARBA00022723"/>
    </source>
</evidence>
<evidence type="ECO:0000313" key="9">
    <source>
        <dbReference type="EMBL" id="CEH19510.1"/>
    </source>
</evidence>
<dbReference type="Pfam" id="PF00557">
    <property type="entry name" value="Peptidase_M24"/>
    <property type="match status" value="1"/>
</dbReference>
<dbReference type="AlphaFoldDB" id="A0A0P1BRJ6"/>
<accession>A0A0P1BRJ6</accession>
<keyword evidence="9" id="KW-0645">Protease</keyword>
<dbReference type="EMBL" id="CCYA01000389">
    <property type="protein sequence ID" value="CEH19510.1"/>
    <property type="molecule type" value="Genomic_DNA"/>
</dbReference>
<dbReference type="FunFam" id="3.90.230.10:FF:000009">
    <property type="entry name" value="xaa-Pro aminopeptidase 2"/>
    <property type="match status" value="1"/>
</dbReference>
<evidence type="ECO:0000256" key="5">
    <source>
        <dbReference type="ARBA" id="ARBA00023211"/>
    </source>
</evidence>
<evidence type="ECO:0000256" key="4">
    <source>
        <dbReference type="ARBA" id="ARBA00022801"/>
    </source>
</evidence>
<dbReference type="InterPro" id="IPR033740">
    <property type="entry name" value="Pept_M24B"/>
</dbReference>
<evidence type="ECO:0000259" key="7">
    <source>
        <dbReference type="Pfam" id="PF01321"/>
    </source>
</evidence>
<comment type="cofactor">
    <cofactor evidence="1">
        <name>Mn(2+)</name>
        <dbReference type="ChEBI" id="CHEBI:29035"/>
    </cofactor>
</comment>
<dbReference type="PANTHER" id="PTHR43763:SF17">
    <property type="entry name" value="AMINOPEPTIDASE P, CYTOPLASMIC-RELATED"/>
    <property type="match status" value="1"/>
</dbReference>
<dbReference type="Proteomes" id="UP000054845">
    <property type="component" value="Unassembled WGS sequence"/>
</dbReference>
<feature type="domain" description="Peptidase M24" evidence="6">
    <location>
        <begin position="410"/>
        <end position="633"/>
    </location>
</feature>
<dbReference type="Gene3D" id="3.40.350.10">
    <property type="entry name" value="Creatinase/prolidase N-terminal domain"/>
    <property type="match status" value="2"/>
</dbReference>
<name>A0A0P1BRJ6_9BASI</name>
<evidence type="ECO:0000259" key="8">
    <source>
        <dbReference type="Pfam" id="PF16188"/>
    </source>
</evidence>
<dbReference type="Pfam" id="PF16188">
    <property type="entry name" value="Peptidase_M24_C"/>
    <property type="match status" value="1"/>
</dbReference>